<reference evidence="1" key="2">
    <citation type="submission" date="2022-06" db="UniProtKB">
        <authorList>
            <consortium name="EnsemblMetazoa"/>
        </authorList>
    </citation>
    <scope>IDENTIFICATION</scope>
    <source>
        <strain evidence="1">PS312</strain>
    </source>
</reference>
<organism evidence="1 2">
    <name type="scientific">Pristionchus pacificus</name>
    <name type="common">Parasitic nematode worm</name>
    <dbReference type="NCBI Taxonomy" id="54126"/>
    <lineage>
        <taxon>Eukaryota</taxon>
        <taxon>Metazoa</taxon>
        <taxon>Ecdysozoa</taxon>
        <taxon>Nematoda</taxon>
        <taxon>Chromadorea</taxon>
        <taxon>Rhabditida</taxon>
        <taxon>Rhabditina</taxon>
        <taxon>Diplogasteromorpha</taxon>
        <taxon>Diplogasteroidea</taxon>
        <taxon>Neodiplogasteridae</taxon>
        <taxon>Pristionchus</taxon>
    </lineage>
</organism>
<sequence length="77" mass="8630">MPSGRSQSDFTHDRSHYEITAAVEAKNRKSSTVRVVVAVLSLRVDRSKISIAMNRGVLKESIDAQNNTSKLFKRRIA</sequence>
<proteinExistence type="predicted"/>
<protein>
    <submittedName>
        <fullName evidence="1">Uncharacterized protein</fullName>
    </submittedName>
</protein>
<reference evidence="2" key="1">
    <citation type="journal article" date="2008" name="Nat. Genet.">
        <title>The Pristionchus pacificus genome provides a unique perspective on nematode lifestyle and parasitism.</title>
        <authorList>
            <person name="Dieterich C."/>
            <person name="Clifton S.W."/>
            <person name="Schuster L.N."/>
            <person name="Chinwalla A."/>
            <person name="Delehaunty K."/>
            <person name="Dinkelacker I."/>
            <person name="Fulton L."/>
            <person name="Fulton R."/>
            <person name="Godfrey J."/>
            <person name="Minx P."/>
            <person name="Mitreva M."/>
            <person name="Roeseler W."/>
            <person name="Tian H."/>
            <person name="Witte H."/>
            <person name="Yang S.P."/>
            <person name="Wilson R.K."/>
            <person name="Sommer R.J."/>
        </authorList>
    </citation>
    <scope>NUCLEOTIDE SEQUENCE [LARGE SCALE GENOMIC DNA]</scope>
    <source>
        <strain evidence="2">PS312</strain>
    </source>
</reference>
<gene>
    <name evidence="1" type="primary">WBGene00284668</name>
</gene>
<evidence type="ECO:0000313" key="1">
    <source>
        <dbReference type="EnsemblMetazoa" id="PPA46299.1"/>
    </source>
</evidence>
<accession>A0A8R1Z5N4</accession>
<evidence type="ECO:0000313" key="2">
    <source>
        <dbReference type="Proteomes" id="UP000005239"/>
    </source>
</evidence>
<dbReference type="AlphaFoldDB" id="A0A2A6CGT9"/>
<name>A0A2A6CGT9_PRIPA</name>
<keyword evidence="2" id="KW-1185">Reference proteome</keyword>
<accession>A0A2A6CGT9</accession>
<dbReference type="EnsemblMetazoa" id="PPA46299.1">
    <property type="protein sequence ID" value="PPA46299.1"/>
    <property type="gene ID" value="WBGene00284668"/>
</dbReference>
<dbReference type="Proteomes" id="UP000005239">
    <property type="component" value="Unassembled WGS sequence"/>
</dbReference>